<dbReference type="Pfam" id="PF02854">
    <property type="entry name" value="MIF4G"/>
    <property type="match status" value="1"/>
</dbReference>
<feature type="domain" description="W2" evidence="7">
    <location>
        <begin position="1291"/>
        <end position="1454"/>
    </location>
</feature>
<keyword evidence="4" id="KW-0810">Translation regulation</keyword>
<feature type="region of interest" description="Disordered" evidence="6">
    <location>
        <begin position="102"/>
        <end position="135"/>
    </location>
</feature>
<dbReference type="InterPro" id="IPR016024">
    <property type="entry name" value="ARM-type_fold"/>
</dbReference>
<accession>A0A1B6GGS8</accession>
<feature type="compositionally biased region" description="Low complexity" evidence="6">
    <location>
        <begin position="304"/>
        <end position="314"/>
    </location>
</feature>
<gene>
    <name evidence="9" type="ORF">g.40033</name>
</gene>
<feature type="region of interest" description="Disordered" evidence="6">
    <location>
        <begin position="197"/>
        <end position="499"/>
    </location>
</feature>
<feature type="region of interest" description="Disordered" evidence="6">
    <location>
        <begin position="985"/>
        <end position="1086"/>
    </location>
</feature>
<dbReference type="InterPro" id="IPR049485">
    <property type="entry name" value="eIF4G1-like_eIF4E-bd"/>
</dbReference>
<feature type="compositionally biased region" description="Low complexity" evidence="6">
    <location>
        <begin position="916"/>
        <end position="931"/>
    </location>
</feature>
<dbReference type="Pfam" id="PF02847">
    <property type="entry name" value="MA3"/>
    <property type="match status" value="1"/>
</dbReference>
<feature type="compositionally biased region" description="Polar residues" evidence="6">
    <location>
        <begin position="114"/>
        <end position="125"/>
    </location>
</feature>
<dbReference type="SUPFAM" id="SSF48371">
    <property type="entry name" value="ARM repeat"/>
    <property type="match status" value="3"/>
</dbReference>
<keyword evidence="5" id="KW-0648">Protein biosynthesis</keyword>
<keyword evidence="3" id="KW-0597">Phosphoprotein</keyword>
<feature type="domain" description="MI" evidence="8">
    <location>
        <begin position="1096"/>
        <end position="1219"/>
    </location>
</feature>
<dbReference type="SMART" id="SM00515">
    <property type="entry name" value="eIF5C"/>
    <property type="match status" value="1"/>
</dbReference>
<evidence type="ECO:0000259" key="7">
    <source>
        <dbReference type="PROSITE" id="PS51363"/>
    </source>
</evidence>
<evidence type="ECO:0000256" key="6">
    <source>
        <dbReference type="SAM" id="MobiDB-lite"/>
    </source>
</evidence>
<dbReference type="PROSITE" id="PS51363">
    <property type="entry name" value="W2"/>
    <property type="match status" value="1"/>
</dbReference>
<dbReference type="Pfam" id="PF21140">
    <property type="entry name" value="eIF4G1-like_eIF4E-bd"/>
    <property type="match status" value="1"/>
</dbReference>
<feature type="non-terminal residue" evidence="9">
    <location>
        <position position="1"/>
    </location>
</feature>
<feature type="region of interest" description="Disordered" evidence="6">
    <location>
        <begin position="152"/>
        <end position="183"/>
    </location>
</feature>
<feature type="compositionally biased region" description="Basic and acidic residues" evidence="6">
    <location>
        <begin position="271"/>
        <end position="289"/>
    </location>
</feature>
<dbReference type="GO" id="GO:0003743">
    <property type="term" value="F:translation initiation factor activity"/>
    <property type="evidence" value="ECO:0007669"/>
    <property type="project" value="UniProtKB-KW"/>
</dbReference>
<evidence type="ECO:0008006" key="10">
    <source>
        <dbReference type="Google" id="ProtNLM"/>
    </source>
</evidence>
<feature type="region of interest" description="Disordered" evidence="6">
    <location>
        <begin position="557"/>
        <end position="580"/>
    </location>
</feature>
<feature type="compositionally biased region" description="Basic and acidic residues" evidence="6">
    <location>
        <begin position="435"/>
        <end position="473"/>
    </location>
</feature>
<comment type="similarity">
    <text evidence="1">Belongs to the eukaryotic initiation factor 4G family.</text>
</comment>
<evidence type="ECO:0000259" key="8">
    <source>
        <dbReference type="PROSITE" id="PS51366"/>
    </source>
</evidence>
<keyword evidence="2" id="KW-0396">Initiation factor</keyword>
<dbReference type="SMART" id="SM00543">
    <property type="entry name" value="MIF4G"/>
    <property type="match status" value="1"/>
</dbReference>
<evidence type="ECO:0000256" key="1">
    <source>
        <dbReference type="ARBA" id="ARBA00005775"/>
    </source>
</evidence>
<dbReference type="FunFam" id="1.25.40.180:FF:000042">
    <property type="entry name" value="Eukaryotic translation initiation factor 4 gamma"/>
    <property type="match status" value="1"/>
</dbReference>
<dbReference type="GO" id="GO:0003729">
    <property type="term" value="F:mRNA binding"/>
    <property type="evidence" value="ECO:0007669"/>
    <property type="project" value="TreeGrafter"/>
</dbReference>
<dbReference type="InterPro" id="IPR003890">
    <property type="entry name" value="MIF4G-like_typ-3"/>
</dbReference>
<feature type="compositionally biased region" description="Basic and acidic residues" evidence="6">
    <location>
        <begin position="1029"/>
        <end position="1038"/>
    </location>
</feature>
<dbReference type="PROSITE" id="PS51366">
    <property type="entry name" value="MI"/>
    <property type="match status" value="1"/>
</dbReference>
<dbReference type="GO" id="GO:0016281">
    <property type="term" value="C:eukaryotic translation initiation factor 4F complex"/>
    <property type="evidence" value="ECO:0007669"/>
    <property type="project" value="TreeGrafter"/>
</dbReference>
<dbReference type="InterPro" id="IPR003891">
    <property type="entry name" value="Initiation_fac_eIF4g_MI"/>
</dbReference>
<proteinExistence type="inferred from homology"/>
<dbReference type="CDD" id="cd11559">
    <property type="entry name" value="W2_eIF4G1_like"/>
    <property type="match status" value="1"/>
</dbReference>
<feature type="compositionally biased region" description="Pro residues" evidence="6">
    <location>
        <begin position="394"/>
        <end position="432"/>
    </location>
</feature>
<feature type="compositionally biased region" description="Pro residues" evidence="6">
    <location>
        <begin position="235"/>
        <end position="250"/>
    </location>
</feature>
<evidence type="ECO:0000256" key="4">
    <source>
        <dbReference type="ARBA" id="ARBA00022845"/>
    </source>
</evidence>
<feature type="compositionally biased region" description="Polar residues" evidence="6">
    <location>
        <begin position="892"/>
        <end position="901"/>
    </location>
</feature>
<evidence type="ECO:0000313" key="9">
    <source>
        <dbReference type="EMBL" id="JAS61649.1"/>
    </source>
</evidence>
<dbReference type="InterPro" id="IPR003307">
    <property type="entry name" value="W2_domain"/>
</dbReference>
<reference evidence="9" key="1">
    <citation type="submission" date="2015-11" db="EMBL/GenBank/DDBJ databases">
        <title>De novo transcriptome assembly of four potential Pierce s Disease insect vectors from Arizona vineyards.</title>
        <authorList>
            <person name="Tassone E.E."/>
        </authorList>
    </citation>
    <scope>NUCLEOTIDE SEQUENCE</scope>
</reference>
<organism evidence="9">
    <name type="scientific">Cuerna arida</name>
    <dbReference type="NCBI Taxonomy" id="1464854"/>
    <lineage>
        <taxon>Eukaryota</taxon>
        <taxon>Metazoa</taxon>
        <taxon>Ecdysozoa</taxon>
        <taxon>Arthropoda</taxon>
        <taxon>Hexapoda</taxon>
        <taxon>Insecta</taxon>
        <taxon>Pterygota</taxon>
        <taxon>Neoptera</taxon>
        <taxon>Paraneoptera</taxon>
        <taxon>Hemiptera</taxon>
        <taxon>Auchenorrhyncha</taxon>
        <taxon>Membracoidea</taxon>
        <taxon>Cicadellidae</taxon>
        <taxon>Cicadellinae</taxon>
        <taxon>Proconiini</taxon>
        <taxon>Cuerna</taxon>
    </lineage>
</organism>
<dbReference type="EMBL" id="GECZ01008120">
    <property type="protein sequence ID" value="JAS61649.1"/>
    <property type="molecule type" value="Transcribed_RNA"/>
</dbReference>
<feature type="compositionally biased region" description="Polar residues" evidence="6">
    <location>
        <begin position="1014"/>
        <end position="1028"/>
    </location>
</feature>
<dbReference type="PANTHER" id="PTHR23253">
    <property type="entry name" value="EUKARYOTIC TRANSLATION INITIATION FACTOR 4 GAMMA"/>
    <property type="match status" value="1"/>
</dbReference>
<evidence type="ECO:0000256" key="3">
    <source>
        <dbReference type="ARBA" id="ARBA00022553"/>
    </source>
</evidence>
<sequence length="1454" mass="161922">ILQAYPVMFGQARPGAPYPNQGQQYLVQQPYYPHGTSPYYHQQVLPFQQMGGGGAPAAGNQGSVPVVRPQIQPPAPAPAPVKTELRRRPNAIKIIDPTTNEEIPMDIDAGGNGTPSQSNDSSARETPQPVIAGPSVDNSVAADFAAKVAQAIATRPTSSSESQPEEADCESETVHHKQPVGLSHTSEEFVPRLLQMQANPPPVPSVPTVSAETSAPAVDIQSPARLNKRQAVPISAPPAPPTPVPTPAPVPVAISVPPVPVDNGKSKTKHEKHETVPPPKERREKRSVSKEQSPVPAPAPVPVETPVVNVEVPVEVPPPQPPATLIKVQQPHNGIPETPVSNIDSNKTSKGKSKKGKNMRDLNRKGVDKEGSDMDAFTTEPTIVAGERVERPASPVPAPLPPTPAPAPVPAPLPSTPAVPLEPLPAPRPPTPVDKIQEDMLEKESKPEEPEKEEVVVEKNLETTNIKAEEDKPVVQQQPPLRHSYKKDQWSPINPDGKKKYDREFLMDLKSEPQSNQKPDNLPDVVAVIRDSSNNMRNLSFMNSQRDIQSIFPPFLSRTSQSQRGPPPKRGSQQGNKGKNPKVIHVTLSLHDDVKLKTAENAWKPQRLDADAGKSEETKQTEELYKMVRGILNKLTPQKFDTLMKKFKELKIDSEERLTGVINLIFDKAVDEPNFSKCYANMCKICTKIEVSKVENGVEQKVNFRKILITRCQTEFESSKPAELDAAKYMEEIKNCTDPEQKKELMLQYEEKERALRMKSVGNIRFIGELFKLGMLTPAIMHRCIEHLLQTPEEESLECLCKLLTTIGKDLEMQAQTNPKNTSLMGQYFQKMQDLTQKKESSRVSSRVRFMLQDVIELRQNKWVPRREDNNPKTIDQITKEAERESMEITLALSQQPQRLNRPNDRQDDRGKRNNRGNNNNNINNNNTEDGWATVTRDSRHFHNKQFNPAFEASKMQNVKSEVDINSLSLGGSQQFRFNATNKTMENKPGAASFTTSNLFSPLSRGEDRKPPQSGMNSNRTITPTPSIERNKERERQRMIQGVESEGRSSRGSSVQRGPPSRDSSVPPSAPAVSEAPAMVKSGPVDPEAARIAGEKLDRKTNTILEEYLSGLSPLEDVKQEIEQIYTPTNLGVFVEKALQMALERKTGTQRSVGLLLASLMDRGCISPQVLVEQLGFIYEMADDIAIDVPKVWELQAQILVPILIAEKINYSHLREACSSVLKTRAAAKLLVPTFTLLAQEKSAGPAFVRKLWDSSNVSLKDFLPPDQSVDTFIKENSLEYLTGEPPKFESSSNQLPMDQVKDRMHRLMMNNQSYEKIHEFISTTVGDKVEDLHFIRALITSICEACITGSNFSFDSNKFNQYKKLIQRFVDNKEDRELAAITAVHMLMSRLEHPSGLINTIFNTFLDDNLISSDSFLKWRDDKENIENKGVSLYALNSFFAALEEVETDEETS</sequence>
<feature type="compositionally biased region" description="Basic and acidic residues" evidence="6">
    <location>
        <begin position="358"/>
        <end position="372"/>
    </location>
</feature>
<feature type="region of interest" description="Disordered" evidence="6">
    <location>
        <begin position="891"/>
        <end position="932"/>
    </location>
</feature>
<dbReference type="PANTHER" id="PTHR23253:SF78">
    <property type="entry name" value="EUKARYOTIC TRANSLATION INITIATION FACTOR 4G1, ISOFORM B-RELATED"/>
    <property type="match status" value="1"/>
</dbReference>
<feature type="compositionally biased region" description="Basic and acidic residues" evidence="6">
    <location>
        <begin position="902"/>
        <end position="912"/>
    </location>
</feature>
<dbReference type="GO" id="GO:0006417">
    <property type="term" value="P:regulation of translation"/>
    <property type="evidence" value="ECO:0007669"/>
    <property type="project" value="UniProtKB-KW"/>
</dbReference>
<evidence type="ECO:0000256" key="5">
    <source>
        <dbReference type="ARBA" id="ARBA00022917"/>
    </source>
</evidence>
<evidence type="ECO:0000256" key="2">
    <source>
        <dbReference type="ARBA" id="ARBA00022540"/>
    </source>
</evidence>
<dbReference type="SMART" id="SM00544">
    <property type="entry name" value="MA3"/>
    <property type="match status" value="1"/>
</dbReference>
<name>A0A1B6GGS8_9HEMI</name>
<protein>
    <recommendedName>
        <fullName evidence="10">MI domain-containing protein</fullName>
    </recommendedName>
</protein>
<feature type="compositionally biased region" description="Low complexity" evidence="6">
    <location>
        <begin position="1050"/>
        <end position="1078"/>
    </location>
</feature>
<dbReference type="Gene3D" id="1.25.40.180">
    <property type="match status" value="3"/>
</dbReference>